<reference evidence="1 2" key="1">
    <citation type="submission" date="2017-06" db="EMBL/GenBank/DDBJ databases">
        <title>Comparative genomic analysis of Ambrosia Fusariam Clade fungi.</title>
        <authorList>
            <person name="Stajich J.E."/>
            <person name="Carrillo J."/>
            <person name="Kijimoto T."/>
            <person name="Eskalen A."/>
            <person name="O'Donnell K."/>
            <person name="Kasson M."/>
        </authorList>
    </citation>
    <scope>NUCLEOTIDE SEQUENCE [LARGE SCALE GENOMIC DNA]</scope>
    <source>
        <strain evidence="1">UCR3666</strain>
    </source>
</reference>
<dbReference type="InterPro" id="IPR019587">
    <property type="entry name" value="Polyketide_cyclase/dehydratase"/>
</dbReference>
<dbReference type="OrthoDB" id="4799286at2759"/>
<keyword evidence="2" id="KW-1185">Reference proteome</keyword>
<protein>
    <recommendedName>
        <fullName evidence="3">Bet v I/Major latex protein domain-containing protein</fullName>
    </recommendedName>
</protein>
<name>A0A3M2SH48_9HYPO</name>
<dbReference type="STRING" id="2010991.A0A3M2SH48"/>
<sequence>MAGLTMAGLIKSKLLLGQVTQTFKSPISRTWALWSSFGAAHLYIAGCTAVELHGFGVGSTRLLTMHGNKVKETLKYIDPATHSFAYSIADSPGFPATGALGLVQLAELGKDETQITWKGFADSVTPGAEGAMKGQLATLYNDSIDKARITLEKETWV</sequence>
<gene>
    <name evidence="1" type="ORF">CDV36_003487</name>
</gene>
<evidence type="ECO:0000313" key="1">
    <source>
        <dbReference type="EMBL" id="RMJ16877.1"/>
    </source>
</evidence>
<dbReference type="InterPro" id="IPR023393">
    <property type="entry name" value="START-like_dom_sf"/>
</dbReference>
<dbReference type="CDD" id="cd07821">
    <property type="entry name" value="PYR_PYL_RCAR_like"/>
    <property type="match status" value="1"/>
</dbReference>
<accession>A0A3M2SH48</accession>
<dbReference type="AlphaFoldDB" id="A0A3M2SH48"/>
<dbReference type="EMBL" id="NKUJ01000041">
    <property type="protein sequence ID" value="RMJ16877.1"/>
    <property type="molecule type" value="Genomic_DNA"/>
</dbReference>
<evidence type="ECO:0008006" key="3">
    <source>
        <dbReference type="Google" id="ProtNLM"/>
    </source>
</evidence>
<dbReference type="Pfam" id="PF10604">
    <property type="entry name" value="Polyketide_cyc2"/>
    <property type="match status" value="1"/>
</dbReference>
<dbReference type="SUPFAM" id="SSF55961">
    <property type="entry name" value="Bet v1-like"/>
    <property type="match status" value="1"/>
</dbReference>
<dbReference type="Proteomes" id="UP000277212">
    <property type="component" value="Unassembled WGS sequence"/>
</dbReference>
<proteinExistence type="predicted"/>
<dbReference type="Gene3D" id="3.30.530.20">
    <property type="match status" value="1"/>
</dbReference>
<evidence type="ECO:0000313" key="2">
    <source>
        <dbReference type="Proteomes" id="UP000277212"/>
    </source>
</evidence>
<comment type="caution">
    <text evidence="1">The sequence shown here is derived from an EMBL/GenBank/DDBJ whole genome shotgun (WGS) entry which is preliminary data.</text>
</comment>
<organism evidence="1 2">
    <name type="scientific">Fusarium kuroshium</name>
    <dbReference type="NCBI Taxonomy" id="2010991"/>
    <lineage>
        <taxon>Eukaryota</taxon>
        <taxon>Fungi</taxon>
        <taxon>Dikarya</taxon>
        <taxon>Ascomycota</taxon>
        <taxon>Pezizomycotina</taxon>
        <taxon>Sordariomycetes</taxon>
        <taxon>Hypocreomycetidae</taxon>
        <taxon>Hypocreales</taxon>
        <taxon>Nectriaceae</taxon>
        <taxon>Fusarium</taxon>
        <taxon>Fusarium solani species complex</taxon>
    </lineage>
</organism>